<gene>
    <name evidence="1" type="ORF">QVN42_06970</name>
</gene>
<dbReference type="RefSeq" id="WP_289817787.1">
    <property type="nucleotide sequence ID" value="NZ_JAUEHU010000005.1"/>
</dbReference>
<dbReference type="EMBL" id="JAUEHU010000005">
    <property type="protein sequence ID" value="MDN0087140.1"/>
    <property type="molecule type" value="Genomic_DNA"/>
</dbReference>
<accession>A0AAW7K715</accession>
<reference evidence="1" key="1">
    <citation type="submission" date="2023-06" db="EMBL/GenBank/DDBJ databases">
        <authorList>
            <person name="Polev D.E."/>
            <person name="Saitova A.T."/>
            <person name="Bogumilchik E.A."/>
            <person name="Kokorina G.I."/>
            <person name="Voskresenskaia E.A."/>
        </authorList>
    </citation>
    <scope>NUCLEOTIDE SEQUENCE</scope>
    <source>
        <strain evidence="1">2145 StPb PI</strain>
    </source>
</reference>
<dbReference type="AlphaFoldDB" id="A0AAW7K715"/>
<proteinExistence type="predicted"/>
<dbReference type="Proteomes" id="UP001167864">
    <property type="component" value="Unassembled WGS sequence"/>
</dbReference>
<evidence type="ECO:0000313" key="2">
    <source>
        <dbReference type="Proteomes" id="UP001167864"/>
    </source>
</evidence>
<evidence type="ECO:0000313" key="1">
    <source>
        <dbReference type="EMBL" id="MDN0087140.1"/>
    </source>
</evidence>
<name>A0AAW7K715_9GAMM</name>
<organism evidence="1 2">
    <name type="scientific">Yersinia nurmii</name>
    <dbReference type="NCBI Taxonomy" id="685706"/>
    <lineage>
        <taxon>Bacteria</taxon>
        <taxon>Pseudomonadati</taxon>
        <taxon>Pseudomonadota</taxon>
        <taxon>Gammaproteobacteria</taxon>
        <taxon>Enterobacterales</taxon>
        <taxon>Yersiniaceae</taxon>
        <taxon>Yersinia</taxon>
    </lineage>
</organism>
<sequence length="488" mass="55607">MMTMPKVTNLTNNTQLVLKPLSDKVRSGFASKFKKINQASTSPMLNQSPKNQHKTTGNSFIKSIKSFNISRENKSDNMDKSIHNNYAFAKKDCTEQPSTSSIDNSLPTIIKTNKKLDDATISAIGNDIGNWLQEYIDAPKNQEIHIGYLLGEISNENKDIHKYIELPEISGKNIVRVRNLPPEPEKIAMLIKQILKGHGSGTLYNKLDVVLKQNGVLNKVFKITRMTKVFNKLLGGDIKIEVRKHPLPISTIEEPQLEIKEFMPTQADIDKLKGDIENSYKLYLTCSLLSKTFKTLLNIRLNSNYQSDIKNTNLINHSLPLSKADMLQGDYKTLEKNKKNIDDHISTHFSKYDADSEALLELKNQPPLLLRSEIGLQPIIWDAVTNLKIHNSPKSFWGKVTKFIFPNKYAAQKEKYQNIRDSLLYVDESIDKLKDIATFENLEDTSWLQDLVCTLLLQATPERYSIGFFKLPSPEYVAWKAKLAEWCC</sequence>
<protein>
    <submittedName>
        <fullName evidence="1">Uncharacterized protein</fullName>
    </submittedName>
</protein>
<comment type="caution">
    <text evidence="1">The sequence shown here is derived from an EMBL/GenBank/DDBJ whole genome shotgun (WGS) entry which is preliminary data.</text>
</comment>